<dbReference type="PATRIC" id="fig|157838.3.peg.1618"/>
<dbReference type="PANTHER" id="PTHR10695:SF46">
    <property type="entry name" value="BIFUNCTIONAL COENZYME A SYNTHASE-RELATED"/>
    <property type="match status" value="1"/>
</dbReference>
<dbReference type="FunFam" id="3.40.50.300:FF:000485">
    <property type="entry name" value="Dephospho-CoA kinase CAB5"/>
    <property type="match status" value="1"/>
</dbReference>
<protein>
    <recommendedName>
        <fullName evidence="5 6">Dephospho-CoA kinase</fullName>
        <ecNumber evidence="5 6">2.7.1.24</ecNumber>
    </recommendedName>
    <alternativeName>
        <fullName evidence="5">Dephosphocoenzyme A kinase</fullName>
    </alternativeName>
</protein>
<dbReference type="GO" id="GO:0004140">
    <property type="term" value="F:dephospho-CoA kinase activity"/>
    <property type="evidence" value="ECO:0007669"/>
    <property type="project" value="UniProtKB-UniRule"/>
</dbReference>
<dbReference type="PANTHER" id="PTHR10695">
    <property type="entry name" value="DEPHOSPHO-COA KINASE-RELATED"/>
    <property type="match status" value="1"/>
</dbReference>
<keyword evidence="2 5" id="KW-0547">Nucleotide-binding</keyword>
<evidence type="ECO:0000256" key="3">
    <source>
        <dbReference type="ARBA" id="ARBA00022840"/>
    </source>
</evidence>
<evidence type="ECO:0000313" key="7">
    <source>
        <dbReference type="EMBL" id="KQL55406.1"/>
    </source>
</evidence>
<comment type="subcellular location">
    <subcellularLocation>
        <location evidence="5">Cytoplasm</location>
    </subcellularLocation>
</comment>
<dbReference type="CDD" id="cd02022">
    <property type="entry name" value="DPCK"/>
    <property type="match status" value="1"/>
</dbReference>
<gene>
    <name evidence="5" type="primary">coaE</name>
    <name evidence="7" type="ORF">AN964_07355</name>
</gene>
<keyword evidence="3 5" id="KW-0067">ATP-binding</keyword>
<dbReference type="STRING" id="157838.AN964_07355"/>
<dbReference type="Gene3D" id="3.40.50.300">
    <property type="entry name" value="P-loop containing nucleotide triphosphate hydrolases"/>
    <property type="match status" value="1"/>
</dbReference>
<keyword evidence="5" id="KW-0963">Cytoplasm</keyword>
<evidence type="ECO:0000313" key="8">
    <source>
        <dbReference type="Proteomes" id="UP000051888"/>
    </source>
</evidence>
<name>A0A0Q3TN27_9BACI</name>
<dbReference type="GO" id="GO:0015937">
    <property type="term" value="P:coenzyme A biosynthetic process"/>
    <property type="evidence" value="ECO:0007669"/>
    <property type="project" value="UniProtKB-UniRule"/>
</dbReference>
<keyword evidence="8" id="KW-1185">Reference proteome</keyword>
<evidence type="ECO:0000256" key="1">
    <source>
        <dbReference type="ARBA" id="ARBA00009018"/>
    </source>
</evidence>
<dbReference type="InterPro" id="IPR027417">
    <property type="entry name" value="P-loop_NTPase"/>
</dbReference>
<dbReference type="NCBIfam" id="TIGR00152">
    <property type="entry name" value="dephospho-CoA kinase"/>
    <property type="match status" value="1"/>
</dbReference>
<comment type="caution">
    <text evidence="7">The sequence shown here is derived from an EMBL/GenBank/DDBJ whole genome shotgun (WGS) entry which is preliminary data.</text>
</comment>
<dbReference type="PROSITE" id="PS51219">
    <property type="entry name" value="DPCK"/>
    <property type="match status" value="1"/>
</dbReference>
<organism evidence="7 8">
    <name type="scientific">Heyndrickxia shackletonii</name>
    <dbReference type="NCBI Taxonomy" id="157838"/>
    <lineage>
        <taxon>Bacteria</taxon>
        <taxon>Bacillati</taxon>
        <taxon>Bacillota</taxon>
        <taxon>Bacilli</taxon>
        <taxon>Bacillales</taxon>
        <taxon>Bacillaceae</taxon>
        <taxon>Heyndrickxia</taxon>
    </lineage>
</organism>
<proteinExistence type="inferred from homology"/>
<dbReference type="AlphaFoldDB" id="A0A0Q3TN27"/>
<dbReference type="UniPathway" id="UPA00241">
    <property type="reaction ID" value="UER00356"/>
</dbReference>
<dbReference type="Pfam" id="PF01121">
    <property type="entry name" value="CoaE"/>
    <property type="match status" value="1"/>
</dbReference>
<keyword evidence="5 7" id="KW-0418">Kinase</keyword>
<feature type="binding site" evidence="5">
    <location>
        <begin position="12"/>
        <end position="17"/>
    </location>
    <ligand>
        <name>ATP</name>
        <dbReference type="ChEBI" id="CHEBI:30616"/>
    </ligand>
</feature>
<dbReference type="RefSeq" id="WP_055741171.1">
    <property type="nucleotide sequence ID" value="NZ_JAAIWL010000031.1"/>
</dbReference>
<evidence type="ECO:0000256" key="5">
    <source>
        <dbReference type="HAMAP-Rule" id="MF_00376"/>
    </source>
</evidence>
<sequence length="200" mass="22468">MARIIGLTGGIASGKSTISNMLREKGFTIIDADIAAREVVNIGEEAYLAIVKEFGEEILQEDLTINRGKLGAIVFNQEEKRLLLNSIVHPAVRKYMNAKKEEALLSGKNTVILDIPLLFESKLTYMVEKTILVYVDEQIQLKRLMERNHFSEAEAKARISAQMPLKDKIPLADAVIDNNGNITETEKQLNRLINSWEMTP</sequence>
<dbReference type="SUPFAM" id="SSF52540">
    <property type="entry name" value="P-loop containing nucleoside triphosphate hydrolases"/>
    <property type="match status" value="1"/>
</dbReference>
<dbReference type="Proteomes" id="UP000051888">
    <property type="component" value="Unassembled WGS sequence"/>
</dbReference>
<evidence type="ECO:0000256" key="2">
    <source>
        <dbReference type="ARBA" id="ARBA00022741"/>
    </source>
</evidence>
<comment type="function">
    <text evidence="5">Catalyzes the phosphorylation of the 3'-hydroxyl group of dephosphocoenzyme A to form coenzyme A.</text>
</comment>
<dbReference type="HAMAP" id="MF_00376">
    <property type="entry name" value="Dephospho_CoA_kinase"/>
    <property type="match status" value="1"/>
</dbReference>
<comment type="similarity">
    <text evidence="1 5">Belongs to the CoaE family.</text>
</comment>
<dbReference type="GO" id="GO:0005524">
    <property type="term" value="F:ATP binding"/>
    <property type="evidence" value="ECO:0007669"/>
    <property type="project" value="UniProtKB-UniRule"/>
</dbReference>
<comment type="pathway">
    <text evidence="5">Cofactor biosynthesis; coenzyme A biosynthesis; CoA from (R)-pantothenate: step 5/5.</text>
</comment>
<dbReference type="EC" id="2.7.1.24" evidence="5 6"/>
<reference evidence="7 8" key="1">
    <citation type="submission" date="2015-09" db="EMBL/GenBank/DDBJ databases">
        <title>Genome sequencing project for genomic taxonomy and phylogenomics of Bacillus-like bacteria.</title>
        <authorList>
            <person name="Liu B."/>
            <person name="Wang J."/>
            <person name="Zhu Y."/>
            <person name="Liu G."/>
            <person name="Chen Q."/>
            <person name="Chen Z."/>
            <person name="Lan J."/>
            <person name="Che J."/>
            <person name="Ge C."/>
            <person name="Shi H."/>
            <person name="Pan Z."/>
            <person name="Liu X."/>
        </authorList>
    </citation>
    <scope>NUCLEOTIDE SEQUENCE [LARGE SCALE GENOMIC DNA]</scope>
    <source>
        <strain evidence="7 8">LMG 18435</strain>
    </source>
</reference>
<keyword evidence="4 5" id="KW-0173">Coenzyme A biosynthesis</keyword>
<accession>A0A0Q3TN27</accession>
<keyword evidence="5" id="KW-0808">Transferase</keyword>
<dbReference type="EMBL" id="LJJC01000004">
    <property type="protein sequence ID" value="KQL55406.1"/>
    <property type="molecule type" value="Genomic_DNA"/>
</dbReference>
<comment type="catalytic activity">
    <reaction evidence="5">
        <text>3'-dephospho-CoA + ATP = ADP + CoA + H(+)</text>
        <dbReference type="Rhea" id="RHEA:18245"/>
        <dbReference type="ChEBI" id="CHEBI:15378"/>
        <dbReference type="ChEBI" id="CHEBI:30616"/>
        <dbReference type="ChEBI" id="CHEBI:57287"/>
        <dbReference type="ChEBI" id="CHEBI:57328"/>
        <dbReference type="ChEBI" id="CHEBI:456216"/>
        <dbReference type="EC" id="2.7.1.24"/>
    </reaction>
</comment>
<evidence type="ECO:0000256" key="6">
    <source>
        <dbReference type="NCBIfam" id="TIGR00152"/>
    </source>
</evidence>
<dbReference type="InterPro" id="IPR001977">
    <property type="entry name" value="Depp_CoAkinase"/>
</dbReference>
<dbReference type="OrthoDB" id="9812943at2"/>
<evidence type="ECO:0000256" key="4">
    <source>
        <dbReference type="ARBA" id="ARBA00022993"/>
    </source>
</evidence>
<dbReference type="GO" id="GO:0005737">
    <property type="term" value="C:cytoplasm"/>
    <property type="evidence" value="ECO:0007669"/>
    <property type="project" value="UniProtKB-SubCell"/>
</dbReference>